<feature type="transmembrane region" description="Helical" evidence="1">
    <location>
        <begin position="99"/>
        <end position="120"/>
    </location>
</feature>
<accession>A0A511JK40</accession>
<protein>
    <submittedName>
        <fullName evidence="2">Uncharacterized protein</fullName>
    </submittedName>
</protein>
<reference evidence="2 3" key="1">
    <citation type="submission" date="2019-07" db="EMBL/GenBank/DDBJ databases">
        <title>Whole genome shotgun sequence of Cellulomonas terrae NBRC 100819.</title>
        <authorList>
            <person name="Hosoyama A."/>
            <person name="Uohara A."/>
            <person name="Ohji S."/>
            <person name="Ichikawa N."/>
        </authorList>
    </citation>
    <scope>NUCLEOTIDE SEQUENCE [LARGE SCALE GENOMIC DNA]</scope>
    <source>
        <strain evidence="2 3">NBRC 100819</strain>
    </source>
</reference>
<evidence type="ECO:0000313" key="2">
    <source>
        <dbReference type="EMBL" id="GEL98275.1"/>
    </source>
</evidence>
<dbReference type="EMBL" id="BJWH01000007">
    <property type="protein sequence ID" value="GEL98275.1"/>
    <property type="molecule type" value="Genomic_DNA"/>
</dbReference>
<proteinExistence type="predicted"/>
<organism evidence="2 3">
    <name type="scientific">Cellulomonas terrae</name>
    <dbReference type="NCBI Taxonomy" id="311234"/>
    <lineage>
        <taxon>Bacteria</taxon>
        <taxon>Bacillati</taxon>
        <taxon>Actinomycetota</taxon>
        <taxon>Actinomycetes</taxon>
        <taxon>Micrococcales</taxon>
        <taxon>Cellulomonadaceae</taxon>
        <taxon>Cellulomonas</taxon>
    </lineage>
</organism>
<comment type="caution">
    <text evidence="2">The sequence shown here is derived from an EMBL/GenBank/DDBJ whole genome shotgun (WGS) entry which is preliminary data.</text>
</comment>
<evidence type="ECO:0000256" key="1">
    <source>
        <dbReference type="SAM" id="Phobius"/>
    </source>
</evidence>
<keyword evidence="1" id="KW-0812">Transmembrane</keyword>
<keyword evidence="1" id="KW-0472">Membrane</keyword>
<dbReference type="RefSeq" id="WP_222595446.1">
    <property type="nucleotide sequence ID" value="NZ_BJWH01000007.1"/>
</dbReference>
<feature type="transmembrane region" description="Helical" evidence="1">
    <location>
        <begin position="6"/>
        <end position="22"/>
    </location>
</feature>
<dbReference type="Proteomes" id="UP000321049">
    <property type="component" value="Unassembled WGS sequence"/>
</dbReference>
<feature type="transmembrane region" description="Helical" evidence="1">
    <location>
        <begin position="43"/>
        <end position="64"/>
    </location>
</feature>
<evidence type="ECO:0000313" key="3">
    <source>
        <dbReference type="Proteomes" id="UP000321049"/>
    </source>
</evidence>
<gene>
    <name evidence="2" type="ORF">CTE05_18220</name>
</gene>
<keyword evidence="1" id="KW-1133">Transmembrane helix</keyword>
<name>A0A511JK40_9CELL</name>
<sequence length="131" mass="14474">MLMATVGVLVVVGTWLGARLLRSRAHERRRRRGRPPMSLVEELRWLLVLLLPWGLLLAAGRFAIVRSCHEDLQNAELAPGISADEYCSTMLQEYFPRTVVAVSVGVAGVALVWTVTVLLLRASGRRRALSG</sequence>
<keyword evidence="3" id="KW-1185">Reference proteome</keyword>
<dbReference type="AlphaFoldDB" id="A0A511JK40"/>